<keyword evidence="1" id="KW-1133">Transmembrane helix</keyword>
<evidence type="ECO:0000313" key="3">
    <source>
        <dbReference type="Proteomes" id="UP000624419"/>
    </source>
</evidence>
<evidence type="ECO:0008006" key="4">
    <source>
        <dbReference type="Google" id="ProtNLM"/>
    </source>
</evidence>
<reference evidence="2 3" key="1">
    <citation type="submission" date="2020-04" db="EMBL/GenBank/DDBJ databases">
        <title>Salinimonas sp. HHU 13199.</title>
        <authorList>
            <person name="Cui X."/>
            <person name="Zhang D."/>
        </authorList>
    </citation>
    <scope>NUCLEOTIDE SEQUENCE [LARGE SCALE GENOMIC DNA]</scope>
    <source>
        <strain evidence="2 3">HHU 13199</strain>
    </source>
</reference>
<accession>A0ABR8LJI8</accession>
<comment type="caution">
    <text evidence="2">The sequence shown here is derived from an EMBL/GenBank/DDBJ whole genome shotgun (WGS) entry which is preliminary data.</text>
</comment>
<organism evidence="2 3">
    <name type="scientific">Salinimonas profundi</name>
    <dbReference type="NCBI Taxonomy" id="2729140"/>
    <lineage>
        <taxon>Bacteria</taxon>
        <taxon>Pseudomonadati</taxon>
        <taxon>Pseudomonadota</taxon>
        <taxon>Gammaproteobacteria</taxon>
        <taxon>Alteromonadales</taxon>
        <taxon>Alteromonadaceae</taxon>
        <taxon>Alteromonas/Salinimonas group</taxon>
        <taxon>Salinimonas</taxon>
    </lineage>
</organism>
<protein>
    <recommendedName>
        <fullName evidence="4">HEAT repeat domain-containing protein</fullName>
    </recommendedName>
</protein>
<gene>
    <name evidence="2" type="ORF">HHX48_00800</name>
</gene>
<keyword evidence="1" id="KW-0472">Membrane</keyword>
<dbReference type="RefSeq" id="WP_191021745.1">
    <property type="nucleotide sequence ID" value="NZ_JABBXD010000001.1"/>
</dbReference>
<feature type="transmembrane region" description="Helical" evidence="1">
    <location>
        <begin position="5"/>
        <end position="22"/>
    </location>
</feature>
<dbReference type="Proteomes" id="UP000624419">
    <property type="component" value="Unassembled WGS sequence"/>
</dbReference>
<dbReference type="EMBL" id="JABBXD010000001">
    <property type="protein sequence ID" value="MBD3584270.1"/>
    <property type="molecule type" value="Genomic_DNA"/>
</dbReference>
<evidence type="ECO:0000256" key="1">
    <source>
        <dbReference type="SAM" id="Phobius"/>
    </source>
</evidence>
<name>A0ABR8LJI8_9ALTE</name>
<evidence type="ECO:0000313" key="2">
    <source>
        <dbReference type="EMBL" id="MBD3584270.1"/>
    </source>
</evidence>
<keyword evidence="1" id="KW-0812">Transmembrane</keyword>
<keyword evidence="3" id="KW-1185">Reference proteome</keyword>
<proteinExistence type="predicted"/>
<sequence length="368" mass="40896">MKWFYITMIAAALSGVAVYFFFPPTKIEIPSPATPLVDKAQDNSKHYVDVPESKIAASDQVPSPPAIISCPAPLALTDAKVKQIEDSLRQMLDTPGGARAKDALIFAVHMPAKEKIKRIFSLIEKGDYDPALLSHAARLCALHSSQRICRALIKRSAIVNADDAENWLSVALFYAAENDEPNLVYALNEMLNAPQFTSAYADYLKRALHVIPDEGFTRYTALIHGVGTWAASAVPFPALRSWCNAQNQYSLNNDLCRRAGQTLFVRSKENISRIFGLQLSLSTFNEAEDSDSIAQVSAQLLQLTTWPKKRRSDFERSINLVAYDETLIPIWLDALEFEGEASASEELIREASIRSKNDAYKPCPRAQQ</sequence>